<dbReference type="PANTHER" id="PTHR11777">
    <property type="entry name" value="ALANYL-TRNA SYNTHETASE"/>
    <property type="match status" value="1"/>
</dbReference>
<evidence type="ECO:0000256" key="12">
    <source>
        <dbReference type="NCBIfam" id="TIGR00344"/>
    </source>
</evidence>
<keyword evidence="5" id="KW-0820">tRNA-binding</keyword>
<keyword evidence="6 14" id="KW-0436">Ligase</keyword>
<reference evidence="14 15" key="1">
    <citation type="submission" date="2015-02" db="EMBL/GenBank/DDBJ databases">
        <title>Single-cell genomics of uncultivated deep-branching MTB reveals a conserved set of magnetosome genes.</title>
        <authorList>
            <person name="Kolinko S."/>
            <person name="Richter M."/>
            <person name="Glockner F.O."/>
            <person name="Brachmann A."/>
            <person name="Schuler D."/>
        </authorList>
    </citation>
    <scope>NUCLEOTIDE SEQUENCE [LARGE SCALE GENOMIC DNA]</scope>
    <source>
        <strain evidence="14">TM-1</strain>
    </source>
</reference>
<dbReference type="EC" id="6.1.1.7" evidence="3 12"/>
<evidence type="ECO:0000256" key="5">
    <source>
        <dbReference type="ARBA" id="ARBA00022555"/>
    </source>
</evidence>
<evidence type="ECO:0000256" key="3">
    <source>
        <dbReference type="ARBA" id="ARBA00013168"/>
    </source>
</evidence>
<dbReference type="GO" id="GO:0000049">
    <property type="term" value="F:tRNA binding"/>
    <property type="evidence" value="ECO:0007669"/>
    <property type="project" value="UniProtKB-KW"/>
</dbReference>
<dbReference type="GO" id="GO:0004813">
    <property type="term" value="F:alanine-tRNA ligase activity"/>
    <property type="evidence" value="ECO:0007669"/>
    <property type="project" value="UniProtKB-UniRule"/>
</dbReference>
<evidence type="ECO:0000313" key="15">
    <source>
        <dbReference type="Proteomes" id="UP000033423"/>
    </source>
</evidence>
<keyword evidence="8" id="KW-0067">ATP-binding</keyword>
<dbReference type="Proteomes" id="UP000033423">
    <property type="component" value="Unassembled WGS sequence"/>
</dbReference>
<keyword evidence="7" id="KW-0547">Nucleotide-binding</keyword>
<dbReference type="GO" id="GO:0002161">
    <property type="term" value="F:aminoacyl-tRNA deacylase activity"/>
    <property type="evidence" value="ECO:0007669"/>
    <property type="project" value="TreeGrafter"/>
</dbReference>
<dbReference type="CDD" id="cd00673">
    <property type="entry name" value="AlaRS_core"/>
    <property type="match status" value="1"/>
</dbReference>
<evidence type="ECO:0000256" key="4">
    <source>
        <dbReference type="ARBA" id="ARBA00017959"/>
    </source>
</evidence>
<dbReference type="PROSITE" id="PS50860">
    <property type="entry name" value="AA_TRNA_LIGASE_II_ALA"/>
    <property type="match status" value="1"/>
</dbReference>
<name>A0A0F3GJV5_9BACT</name>
<evidence type="ECO:0000256" key="2">
    <source>
        <dbReference type="ARBA" id="ARBA00008226"/>
    </source>
</evidence>
<comment type="similarity">
    <text evidence="2">Belongs to the class-II aminoacyl-tRNA synthetase family.</text>
</comment>
<keyword evidence="10" id="KW-0648">Protein biosynthesis</keyword>
<comment type="caution">
    <text evidence="14">The sequence shown here is derived from an EMBL/GenBank/DDBJ whole genome shotgun (WGS) entry which is preliminary data.</text>
</comment>
<dbReference type="SUPFAM" id="SSF101353">
    <property type="entry name" value="Putative anticodon-binding domain of alanyl-tRNA synthetase (AlaRS)"/>
    <property type="match status" value="1"/>
</dbReference>
<dbReference type="GO" id="GO:0005524">
    <property type="term" value="F:ATP binding"/>
    <property type="evidence" value="ECO:0007669"/>
    <property type="project" value="UniProtKB-KW"/>
</dbReference>
<dbReference type="Pfam" id="PF01411">
    <property type="entry name" value="tRNA-synt_2c"/>
    <property type="match status" value="1"/>
</dbReference>
<feature type="non-terminal residue" evidence="14">
    <location>
        <position position="378"/>
    </location>
</feature>
<dbReference type="InterPro" id="IPR018162">
    <property type="entry name" value="Ala-tRNA-ligase_IIc_anticod-bd"/>
</dbReference>
<keyword evidence="9" id="KW-0694">RNA-binding</keyword>
<dbReference type="PRINTS" id="PR00980">
    <property type="entry name" value="TRNASYNTHALA"/>
</dbReference>
<dbReference type="FunFam" id="3.30.930.10:FF:000004">
    <property type="entry name" value="Alanine--tRNA ligase"/>
    <property type="match status" value="1"/>
</dbReference>
<keyword evidence="11 14" id="KW-0030">Aminoacyl-tRNA synthetase</keyword>
<evidence type="ECO:0000313" key="14">
    <source>
        <dbReference type="EMBL" id="KJU82244.1"/>
    </source>
</evidence>
<evidence type="ECO:0000256" key="8">
    <source>
        <dbReference type="ARBA" id="ARBA00022840"/>
    </source>
</evidence>
<dbReference type="InterPro" id="IPR045864">
    <property type="entry name" value="aa-tRNA-synth_II/BPL/LPL"/>
</dbReference>
<dbReference type="NCBIfam" id="TIGR00344">
    <property type="entry name" value="alaS"/>
    <property type="match status" value="1"/>
</dbReference>
<gene>
    <name evidence="14" type="ORF">MBAV_005563</name>
</gene>
<dbReference type="AlphaFoldDB" id="A0A0F3GJV5"/>
<keyword evidence="15" id="KW-1185">Reference proteome</keyword>
<evidence type="ECO:0000256" key="7">
    <source>
        <dbReference type="ARBA" id="ARBA00022741"/>
    </source>
</evidence>
<evidence type="ECO:0000256" key="1">
    <source>
        <dbReference type="ARBA" id="ARBA00001947"/>
    </source>
</evidence>
<evidence type="ECO:0000256" key="6">
    <source>
        <dbReference type="ARBA" id="ARBA00022598"/>
    </source>
</evidence>
<dbReference type="HAMAP" id="MF_00036_B">
    <property type="entry name" value="Ala_tRNA_synth_B"/>
    <property type="match status" value="1"/>
</dbReference>
<evidence type="ECO:0000256" key="9">
    <source>
        <dbReference type="ARBA" id="ARBA00022884"/>
    </source>
</evidence>
<evidence type="ECO:0000256" key="10">
    <source>
        <dbReference type="ARBA" id="ARBA00022917"/>
    </source>
</evidence>
<dbReference type="InterPro" id="IPR023033">
    <property type="entry name" value="Ala_tRNA_ligase_euk/bac"/>
</dbReference>
<accession>A0A0F3GJV5</accession>
<dbReference type="Gene3D" id="3.30.930.10">
    <property type="entry name" value="Bira Bifunctional Protein, Domain 2"/>
    <property type="match status" value="1"/>
</dbReference>
<dbReference type="InterPro" id="IPR018164">
    <property type="entry name" value="Ala-tRNA-synth_IIc_N"/>
</dbReference>
<proteinExistence type="inferred from homology"/>
<dbReference type="InterPro" id="IPR002318">
    <property type="entry name" value="Ala-tRNA-lgiase_IIc"/>
</dbReference>
<evidence type="ECO:0000256" key="11">
    <source>
        <dbReference type="ARBA" id="ARBA00023146"/>
    </source>
</evidence>
<protein>
    <recommendedName>
        <fullName evidence="4 12">Alanine--tRNA ligase</fullName>
        <ecNumber evidence="3 12">6.1.1.7</ecNumber>
    </recommendedName>
</protein>
<evidence type="ECO:0000259" key="13">
    <source>
        <dbReference type="PROSITE" id="PS50860"/>
    </source>
</evidence>
<dbReference type="InterPro" id="IPR050058">
    <property type="entry name" value="Ala-tRNA_ligase"/>
</dbReference>
<dbReference type="PANTHER" id="PTHR11777:SF9">
    <property type="entry name" value="ALANINE--TRNA LIGASE, CYTOPLASMIC"/>
    <property type="match status" value="1"/>
</dbReference>
<dbReference type="GO" id="GO:0006419">
    <property type="term" value="P:alanyl-tRNA aminoacylation"/>
    <property type="evidence" value="ECO:0007669"/>
    <property type="project" value="UniProtKB-UniRule"/>
</dbReference>
<organism evidence="14 15">
    <name type="scientific">Candidatus Magnetobacterium bavaricum</name>
    <dbReference type="NCBI Taxonomy" id="29290"/>
    <lineage>
        <taxon>Bacteria</taxon>
        <taxon>Pseudomonadati</taxon>
        <taxon>Nitrospirota</taxon>
        <taxon>Thermodesulfovibrionia</taxon>
        <taxon>Thermodesulfovibrionales</taxon>
        <taxon>Candidatus Magnetobacteriaceae</taxon>
        <taxon>Candidatus Magnetobacterium</taxon>
    </lineage>
</organism>
<comment type="cofactor">
    <cofactor evidence="1">
        <name>Zn(2+)</name>
        <dbReference type="ChEBI" id="CHEBI:29105"/>
    </cofactor>
</comment>
<dbReference type="InterPro" id="IPR018165">
    <property type="entry name" value="Ala-tRNA-synth_IIc_core"/>
</dbReference>
<dbReference type="GO" id="GO:0005829">
    <property type="term" value="C:cytosol"/>
    <property type="evidence" value="ECO:0007669"/>
    <property type="project" value="TreeGrafter"/>
</dbReference>
<feature type="domain" description="Alanyl-transfer RNA synthetases family profile" evidence="13">
    <location>
        <begin position="1"/>
        <end position="378"/>
    </location>
</feature>
<sequence>MKSKEIRDSFLQYFQLKGHEIVRSAALLPKGDTTILFTNAGMVQFKNYFLGADTPPYTRAASCQKCMRAGGKQSDIENVGFTARHHTLFEMLGNFSFGDYFKRDAIVYAWELLTQCFKLPTERLYASVYEDDDEAAALWTEHTSISPQRVRRLGAKDNFWQMGDTGPCGPCSEIIVDQGVHMGCGKPGCDVGCDCDRYLELWNLVFMQFDRDSNGNLTPLPKPSIDTGMGLERITAVIQQKPSNFDTDIFAPIIEAISSGAGVPYGRDKQKDSSMRVVADHIRSLTFLLSEGLLPANDGRGYVLRRILRRAGRHARVLGMDRAFLYSLVPSVIEAMGEVYPEITINSTRSQDILKNEEERFLSTLQKGTEIIDDLLNS</sequence>
<dbReference type="EMBL" id="LACI01002386">
    <property type="protein sequence ID" value="KJU82244.1"/>
    <property type="molecule type" value="Genomic_DNA"/>
</dbReference>
<dbReference type="SUPFAM" id="SSF55681">
    <property type="entry name" value="Class II aaRS and biotin synthetases"/>
    <property type="match status" value="1"/>
</dbReference>